<dbReference type="Proteomes" id="UP000683291">
    <property type="component" value="Chromosome 1"/>
</dbReference>
<evidence type="ECO:0000313" key="2">
    <source>
        <dbReference type="EMBL" id="QUJ75193.1"/>
    </source>
</evidence>
<evidence type="ECO:0000256" key="1">
    <source>
        <dbReference type="SAM" id="SignalP"/>
    </source>
</evidence>
<organism evidence="2 3">
    <name type="scientific">Sulfitobacter albidus</name>
    <dbReference type="NCBI Taxonomy" id="2829501"/>
    <lineage>
        <taxon>Bacteria</taxon>
        <taxon>Pseudomonadati</taxon>
        <taxon>Pseudomonadota</taxon>
        <taxon>Alphaproteobacteria</taxon>
        <taxon>Rhodobacterales</taxon>
        <taxon>Roseobacteraceae</taxon>
        <taxon>Sulfitobacter</taxon>
    </lineage>
</organism>
<evidence type="ECO:0000313" key="3">
    <source>
        <dbReference type="Proteomes" id="UP000683291"/>
    </source>
</evidence>
<sequence>MKKYISLAALAVFLPAAASAQAYRAVNDLTVVPLQGGSFEVIEGRGEGPRGIWCAAAEYAERRLGADGRVYIQDGRGPARSVAGRKSVVFTTDARALSQPPSQSIALSTSQIGIGLPVDHAIQFCRDIFDRDDRIIRQRF</sequence>
<protein>
    <submittedName>
        <fullName evidence="2">Uncharacterized protein</fullName>
    </submittedName>
</protein>
<proteinExistence type="predicted"/>
<feature type="signal peptide" evidence="1">
    <location>
        <begin position="1"/>
        <end position="22"/>
    </location>
</feature>
<feature type="chain" id="PRO_5037610227" evidence="1">
    <location>
        <begin position="23"/>
        <end position="140"/>
    </location>
</feature>
<name>A0A975JB35_9RHOB</name>
<dbReference type="AlphaFoldDB" id="A0A975JB35"/>
<dbReference type="KEGG" id="sual:KDD17_09155"/>
<keyword evidence="1" id="KW-0732">Signal</keyword>
<keyword evidence="3" id="KW-1185">Reference proteome</keyword>
<accession>A0A975JB35</accession>
<dbReference type="RefSeq" id="WP_212703398.1">
    <property type="nucleotide sequence ID" value="NZ_CP073581.1"/>
</dbReference>
<dbReference type="EMBL" id="CP073581">
    <property type="protein sequence ID" value="QUJ75193.1"/>
    <property type="molecule type" value="Genomic_DNA"/>
</dbReference>
<gene>
    <name evidence="2" type="ORF">KDD17_09155</name>
</gene>
<reference evidence="2" key="1">
    <citation type="submission" date="2021-04" db="EMBL/GenBank/DDBJ databases">
        <title>Complete genome sequence for Sulfitobacter sp. strain JK7-1.</title>
        <authorList>
            <person name="Park S.-J."/>
        </authorList>
    </citation>
    <scope>NUCLEOTIDE SEQUENCE</scope>
    <source>
        <strain evidence="2">JK7-1</strain>
    </source>
</reference>